<evidence type="ECO:0000256" key="4">
    <source>
        <dbReference type="ARBA" id="ARBA00022272"/>
    </source>
</evidence>
<dbReference type="InterPro" id="IPR013785">
    <property type="entry name" value="Aldolase_TIM"/>
</dbReference>
<dbReference type="EMBL" id="JADKPV010000003">
    <property type="protein sequence ID" value="MBF4501263.1"/>
    <property type="molecule type" value="Genomic_DNA"/>
</dbReference>
<organism evidence="11 12">
    <name type="scientific">Savagea serpentis</name>
    <dbReference type="NCBI Taxonomy" id="2785297"/>
    <lineage>
        <taxon>Bacteria</taxon>
        <taxon>Bacillati</taxon>
        <taxon>Bacillota</taxon>
        <taxon>Bacilli</taxon>
        <taxon>Bacillales</taxon>
        <taxon>Caryophanaceae</taxon>
        <taxon>Savagea</taxon>
    </lineage>
</organism>
<dbReference type="CDD" id="cd00405">
    <property type="entry name" value="PRAI"/>
    <property type="match status" value="1"/>
</dbReference>
<dbReference type="Pfam" id="PF00697">
    <property type="entry name" value="PRAI"/>
    <property type="match status" value="1"/>
</dbReference>
<dbReference type="Proteomes" id="UP000622653">
    <property type="component" value="Unassembled WGS sequence"/>
</dbReference>
<keyword evidence="12" id="KW-1185">Reference proteome</keyword>
<comment type="pathway">
    <text evidence="2 9">Amino-acid biosynthesis; L-tryptophan biosynthesis; L-tryptophan from chorismate: step 3/5.</text>
</comment>
<evidence type="ECO:0000313" key="12">
    <source>
        <dbReference type="Proteomes" id="UP000622653"/>
    </source>
</evidence>
<dbReference type="InterPro" id="IPR044643">
    <property type="entry name" value="TrpF_fam"/>
</dbReference>
<dbReference type="AlphaFoldDB" id="A0A8J7GLS7"/>
<evidence type="ECO:0000256" key="9">
    <source>
        <dbReference type="HAMAP-Rule" id="MF_00135"/>
    </source>
</evidence>
<gene>
    <name evidence="9" type="primary">trpF</name>
    <name evidence="11" type="ORF">IRY55_07805</name>
</gene>
<keyword evidence="6 9" id="KW-0822">Tryptophan biosynthesis</keyword>
<comment type="catalytic activity">
    <reaction evidence="1 9">
        <text>N-(5-phospho-beta-D-ribosyl)anthranilate = 1-(2-carboxyphenylamino)-1-deoxy-D-ribulose 5-phosphate</text>
        <dbReference type="Rhea" id="RHEA:21540"/>
        <dbReference type="ChEBI" id="CHEBI:18277"/>
        <dbReference type="ChEBI" id="CHEBI:58613"/>
        <dbReference type="EC" id="5.3.1.24"/>
    </reaction>
</comment>
<evidence type="ECO:0000256" key="5">
    <source>
        <dbReference type="ARBA" id="ARBA00022605"/>
    </source>
</evidence>
<dbReference type="PANTHER" id="PTHR42894:SF1">
    <property type="entry name" value="N-(5'-PHOSPHORIBOSYL)ANTHRANILATE ISOMERASE"/>
    <property type="match status" value="1"/>
</dbReference>
<evidence type="ECO:0000256" key="3">
    <source>
        <dbReference type="ARBA" id="ARBA00012572"/>
    </source>
</evidence>
<comment type="similarity">
    <text evidence="9">Belongs to the TrpF family.</text>
</comment>
<name>A0A8J7GLS7_9BACL</name>
<dbReference type="Gene3D" id="3.20.20.70">
    <property type="entry name" value="Aldolase class I"/>
    <property type="match status" value="1"/>
</dbReference>
<comment type="caution">
    <text evidence="11">The sequence shown here is derived from an EMBL/GenBank/DDBJ whole genome shotgun (WGS) entry which is preliminary data.</text>
</comment>
<evidence type="ECO:0000256" key="7">
    <source>
        <dbReference type="ARBA" id="ARBA00023141"/>
    </source>
</evidence>
<sequence length="205" mass="23076">MTKIKICGLQEVQHVAYASELGVDYIGFVFAPSSRQVNTEQAKKLREHVGKEIKVVGVFVNPSETFVQEVIREVSLDIVQLHGEEEVALSERLAVPVWKAVSVRTLDDIEQSKHFPCERFVYDAPGRAYRGGSGETFDWSLMQEVPSEYILAGGLHAENVGLAIQQLNPWGVDVSSGVEREGRKDEERMREFVRAVRQMSEGENR</sequence>
<dbReference type="HAMAP" id="MF_00135">
    <property type="entry name" value="PRAI"/>
    <property type="match status" value="1"/>
</dbReference>
<proteinExistence type="inferred from homology"/>
<dbReference type="UniPathway" id="UPA00035">
    <property type="reaction ID" value="UER00042"/>
</dbReference>
<reference evidence="11" key="1">
    <citation type="submission" date="2020-11" db="EMBL/GenBank/DDBJ databases">
        <title>Multidrug resistant novel bacterium Savagea serpentis sp. nov., isolated from the scats of a vine snake (Ahaetulla nasuta).</title>
        <authorList>
            <person name="Venkata Ramana V."/>
            <person name="Vikas Patil S."/>
            <person name="Yogita Lugani V."/>
        </authorList>
    </citation>
    <scope>NUCLEOTIDE SEQUENCE</scope>
    <source>
        <strain evidence="11">SN6</strain>
    </source>
</reference>
<keyword evidence="7 9" id="KW-0057">Aromatic amino acid biosynthesis</keyword>
<evidence type="ECO:0000256" key="6">
    <source>
        <dbReference type="ARBA" id="ARBA00022822"/>
    </source>
</evidence>
<protein>
    <recommendedName>
        <fullName evidence="4 9">N-(5'-phosphoribosyl)anthranilate isomerase</fullName>
        <shortName evidence="9">PRAI</shortName>
        <ecNumber evidence="3 9">5.3.1.24</ecNumber>
    </recommendedName>
</protein>
<evidence type="ECO:0000259" key="10">
    <source>
        <dbReference type="Pfam" id="PF00697"/>
    </source>
</evidence>
<keyword evidence="5 9" id="KW-0028">Amino-acid biosynthesis</keyword>
<dbReference type="RefSeq" id="WP_194562748.1">
    <property type="nucleotide sequence ID" value="NZ_JADKPV010000003.1"/>
</dbReference>
<dbReference type="GO" id="GO:0000162">
    <property type="term" value="P:L-tryptophan biosynthetic process"/>
    <property type="evidence" value="ECO:0007669"/>
    <property type="project" value="UniProtKB-UniRule"/>
</dbReference>
<evidence type="ECO:0000256" key="2">
    <source>
        <dbReference type="ARBA" id="ARBA00004664"/>
    </source>
</evidence>
<dbReference type="EC" id="5.3.1.24" evidence="3 9"/>
<dbReference type="SUPFAM" id="SSF51366">
    <property type="entry name" value="Ribulose-phoshate binding barrel"/>
    <property type="match status" value="1"/>
</dbReference>
<evidence type="ECO:0000256" key="8">
    <source>
        <dbReference type="ARBA" id="ARBA00023235"/>
    </source>
</evidence>
<dbReference type="InterPro" id="IPR001240">
    <property type="entry name" value="PRAI_dom"/>
</dbReference>
<dbReference type="PANTHER" id="PTHR42894">
    <property type="entry name" value="N-(5'-PHOSPHORIBOSYL)ANTHRANILATE ISOMERASE"/>
    <property type="match status" value="1"/>
</dbReference>
<evidence type="ECO:0000256" key="1">
    <source>
        <dbReference type="ARBA" id="ARBA00001164"/>
    </source>
</evidence>
<accession>A0A8J7GLS7</accession>
<dbReference type="GO" id="GO:0004640">
    <property type="term" value="F:phosphoribosylanthranilate isomerase activity"/>
    <property type="evidence" value="ECO:0007669"/>
    <property type="project" value="UniProtKB-UniRule"/>
</dbReference>
<dbReference type="InterPro" id="IPR011060">
    <property type="entry name" value="RibuloseP-bd_barrel"/>
</dbReference>
<feature type="domain" description="N-(5'phosphoribosyl) anthranilate isomerase (PRAI)" evidence="10">
    <location>
        <begin position="4"/>
        <end position="194"/>
    </location>
</feature>
<evidence type="ECO:0000313" key="11">
    <source>
        <dbReference type="EMBL" id="MBF4501263.1"/>
    </source>
</evidence>
<keyword evidence="8 9" id="KW-0413">Isomerase</keyword>